<gene>
    <name evidence="1" type="ORF">MRB53_001164</name>
</gene>
<name>A0ACC2MRW3_PERAE</name>
<reference evidence="1 2" key="1">
    <citation type="journal article" date="2022" name="Hortic Res">
        <title>A haplotype resolved chromosomal level avocado genome allows analysis of novel avocado genes.</title>
        <authorList>
            <person name="Nath O."/>
            <person name="Fletcher S.J."/>
            <person name="Hayward A."/>
            <person name="Shaw L.M."/>
            <person name="Masouleh A.K."/>
            <person name="Furtado A."/>
            <person name="Henry R.J."/>
            <person name="Mitter N."/>
        </authorList>
    </citation>
    <scope>NUCLEOTIDE SEQUENCE [LARGE SCALE GENOMIC DNA]</scope>
    <source>
        <strain evidence="2">cv. Hass</strain>
    </source>
</reference>
<proteinExistence type="predicted"/>
<organism evidence="1 2">
    <name type="scientific">Persea americana</name>
    <name type="common">Avocado</name>
    <dbReference type="NCBI Taxonomy" id="3435"/>
    <lineage>
        <taxon>Eukaryota</taxon>
        <taxon>Viridiplantae</taxon>
        <taxon>Streptophyta</taxon>
        <taxon>Embryophyta</taxon>
        <taxon>Tracheophyta</taxon>
        <taxon>Spermatophyta</taxon>
        <taxon>Magnoliopsida</taxon>
        <taxon>Magnoliidae</taxon>
        <taxon>Laurales</taxon>
        <taxon>Lauraceae</taxon>
        <taxon>Persea</taxon>
    </lineage>
</organism>
<protein>
    <submittedName>
        <fullName evidence="1">Uncharacterized protein</fullName>
    </submittedName>
</protein>
<keyword evidence="2" id="KW-1185">Reference proteome</keyword>
<evidence type="ECO:0000313" key="2">
    <source>
        <dbReference type="Proteomes" id="UP001234297"/>
    </source>
</evidence>
<evidence type="ECO:0000313" key="1">
    <source>
        <dbReference type="EMBL" id="KAJ8648141.1"/>
    </source>
</evidence>
<dbReference type="Proteomes" id="UP001234297">
    <property type="component" value="Chromosome 1"/>
</dbReference>
<sequence>MGSTHHCTLDSVSQAAMRMHAQEEEIKVTIKYKMEEIKTWKWVDPSVNGGATDSDVFRREIFNSHVDFSTCTCNLLSPHGSEWFVLHTLSLLRVIPTAMVQHLRMTLAQEVNYAARIALERRCNWNVYQEIKIATNEYWLRGGEWENLNEQTRGFGAVPATDDQITKGLETKIFKKDMENGYDDCAICLEEFVDDSQVNQLPCRHSFHGPCIVKWLKESNCCPICRYRLQPKS</sequence>
<accession>A0ACC2MRW3</accession>
<comment type="caution">
    <text evidence="1">The sequence shown here is derived from an EMBL/GenBank/DDBJ whole genome shotgun (WGS) entry which is preliminary data.</text>
</comment>
<dbReference type="EMBL" id="CM056809">
    <property type="protein sequence ID" value="KAJ8648141.1"/>
    <property type="molecule type" value="Genomic_DNA"/>
</dbReference>